<evidence type="ECO:0000313" key="2">
    <source>
        <dbReference type="EMBL" id="TGJ83882.1"/>
    </source>
</evidence>
<comment type="caution">
    <text evidence="2">The sequence shown here is derived from an EMBL/GenBank/DDBJ whole genome shotgun (WGS) entry which is preliminary data.</text>
</comment>
<gene>
    <name evidence="2" type="ORF">E0Z10_g4893</name>
</gene>
<dbReference type="AlphaFoldDB" id="A0A4Z0Z5M9"/>
<dbReference type="OrthoDB" id="5424209at2759"/>
<sequence>MEDTEMASELEPYEPDKKEKDGYFYGLAGRPRLIARTSTNRWIELQHAMGWNNTLFKTRKEYLPVVEHKVMCRWNNDLSSAIIKALNECSWSYFFPIRIGLEIIYGQSRPKSPTVLLVAVEEDSLQWEQGITIALECREILRAFHIPNVEVEIREGRYERHAASEQFEIQIDAENWCSGQTNEAALPMLSSLGYPIGYLEDLKGQGTVGLHLKLSQDKTSTTFYGLTCRHVVGKDRPIRESYKLSGVHRQYHVQANHTGFLACFDELKSIQKEIEESIEPLLAAKTQWEDWYIFDETKKNRRPTEKEATHLVKLQSGAAYNAKTIEHLAKLEQKDKRKIGHLAYHSSFEISSLRPGYLKDWALIELNPEKFVNGPENKVFIGNGTKETYMDGEILENGFLNLDLRDEDVLGKYCRVGKRGSATGLTFGTKSGVEAVVRHPSADGKDVYAWEMLIVPERKYKRFSDRGDSGAAIFDSLGRIVGLVTASTDSRPNNDWRGICEPGPSNSRNLKSYPGGYTYPEEADETSNDDMAKFPNGVDVTFAAPIQWVLEDIRNFTGLEPRLA</sequence>
<feature type="region of interest" description="Disordered" evidence="1">
    <location>
        <begin position="492"/>
        <end position="531"/>
    </location>
</feature>
<organism evidence="2 3">
    <name type="scientific">Xylaria hypoxylon</name>
    <dbReference type="NCBI Taxonomy" id="37992"/>
    <lineage>
        <taxon>Eukaryota</taxon>
        <taxon>Fungi</taxon>
        <taxon>Dikarya</taxon>
        <taxon>Ascomycota</taxon>
        <taxon>Pezizomycotina</taxon>
        <taxon>Sordariomycetes</taxon>
        <taxon>Xylariomycetidae</taxon>
        <taxon>Xylariales</taxon>
        <taxon>Xylariaceae</taxon>
        <taxon>Xylaria</taxon>
    </lineage>
</organism>
<dbReference type="EMBL" id="SKBN01000081">
    <property type="protein sequence ID" value="TGJ83882.1"/>
    <property type="molecule type" value="Genomic_DNA"/>
</dbReference>
<name>A0A4Z0Z5M9_9PEZI</name>
<accession>A0A4Z0Z5M9</accession>
<keyword evidence="3" id="KW-1185">Reference proteome</keyword>
<evidence type="ECO:0000313" key="3">
    <source>
        <dbReference type="Proteomes" id="UP000297716"/>
    </source>
</evidence>
<protein>
    <submittedName>
        <fullName evidence="2">Uncharacterized protein</fullName>
    </submittedName>
</protein>
<evidence type="ECO:0000256" key="1">
    <source>
        <dbReference type="SAM" id="MobiDB-lite"/>
    </source>
</evidence>
<dbReference type="Proteomes" id="UP000297716">
    <property type="component" value="Unassembled WGS sequence"/>
</dbReference>
<proteinExistence type="predicted"/>
<dbReference type="STRING" id="37992.A0A4Z0Z5M9"/>
<reference evidence="2 3" key="1">
    <citation type="submission" date="2019-03" db="EMBL/GenBank/DDBJ databases">
        <title>Draft genome sequence of Xylaria hypoxylon DSM 108379, a ubiquitous saprotrophic-parasitic fungi on hardwood.</title>
        <authorList>
            <person name="Buettner E."/>
            <person name="Leonhardt S."/>
            <person name="Gebauer A.M."/>
            <person name="Liers C."/>
            <person name="Hofrichter M."/>
            <person name="Kellner H."/>
        </authorList>
    </citation>
    <scope>NUCLEOTIDE SEQUENCE [LARGE SCALE GENOMIC DNA]</scope>
    <source>
        <strain evidence="2 3">DSM 108379</strain>
    </source>
</reference>